<dbReference type="Pfam" id="PF13229">
    <property type="entry name" value="Beta_helix"/>
    <property type="match status" value="1"/>
</dbReference>
<dbReference type="SUPFAM" id="SSF51126">
    <property type="entry name" value="Pectin lyase-like"/>
    <property type="match status" value="1"/>
</dbReference>
<feature type="domain" description="Right handed beta helix" evidence="2">
    <location>
        <begin position="117"/>
        <end position="263"/>
    </location>
</feature>
<gene>
    <name evidence="3" type="ORF">MBBAR_6c01540</name>
</gene>
<dbReference type="SMART" id="SM00710">
    <property type="entry name" value="PbH1"/>
    <property type="match status" value="7"/>
</dbReference>
<dbReference type="InterPro" id="IPR012334">
    <property type="entry name" value="Pectin_lyas_fold"/>
</dbReference>
<name>A0A1V6N310_METAZ</name>
<evidence type="ECO:0008006" key="5">
    <source>
        <dbReference type="Google" id="ProtNLM"/>
    </source>
</evidence>
<comment type="caution">
    <text evidence="3">The sequence shown here is derived from an EMBL/GenBank/DDBJ whole genome shotgun (WGS) entry which is preliminary data.</text>
</comment>
<feature type="domain" description="DUF11" evidence="1">
    <location>
        <begin position="355"/>
        <end position="459"/>
    </location>
</feature>
<dbReference type="RefSeq" id="WP_080460098.1">
    <property type="nucleotide sequence ID" value="NZ_JXMW01000006.1"/>
</dbReference>
<dbReference type="EMBL" id="JXMW01000006">
    <property type="protein sequence ID" value="OQD59044.1"/>
    <property type="molecule type" value="Genomic_DNA"/>
</dbReference>
<evidence type="ECO:0000259" key="2">
    <source>
        <dbReference type="Pfam" id="PF13229"/>
    </source>
</evidence>
<proteinExistence type="predicted"/>
<dbReference type="InterPro" id="IPR006626">
    <property type="entry name" value="PbH1"/>
</dbReference>
<protein>
    <recommendedName>
        <fullName evidence="5">Adhesin-like protein</fullName>
    </recommendedName>
</protein>
<keyword evidence="4" id="KW-1185">Reference proteome</keyword>
<evidence type="ECO:0000313" key="4">
    <source>
        <dbReference type="Proteomes" id="UP000191661"/>
    </source>
</evidence>
<sequence>MFLLVLFVAIGTMTSSVSAATWNIDDGADLSTIQSIINGAGVGDIISFATDGAYNLAGSINISKSLTILGNGASITGVQNANTYIFNLAVNNSAPEIFKDISISNFTLNAMSTINVANGANNITLDNLTLKGNNTNNGTGINTRGVIGLTINNVVASNFRDAIGVGGGNNTVITNSNFHDLGRNAMSFFQNAGNILVDNNNLTNAQYGIFFGGGVKHIVISNNNITGMSRIGLGLVKAAETASMINNTIVNNNIGIVIKAGDTNHGSPTQVNDILIDGNNISNNSLIGILLENIPESNIAKEINITDNNNITGNGNGYRELMNWSESEWNTEINNSFNIVKNYYIEDAPVTSPLLTITDTISTNVVKNGGKLIYTLTVKNIGNGTSDAITIDTGLLSSIANSVVTYKSTGAFSNNKWTINGLNTGDTASLVLEVQTKKAGTQNIISTLKTSTQNDTSTNPTKLTVNKDIKLSSSNAFSANKVKRNKYFYVTTTIKNTGLDNSSTFNSKIATTKGLKVAATSKSSYASYNKKSQTWTVKKVPAKKTVTLKMKVKATKIGTQKVKVTTNGKSQTKSVKVVK</sequence>
<dbReference type="OrthoDB" id="78449at2157"/>
<dbReference type="InterPro" id="IPR011050">
    <property type="entry name" value="Pectin_lyase_fold/virulence"/>
</dbReference>
<dbReference type="InterPro" id="IPR039448">
    <property type="entry name" value="Beta_helix"/>
</dbReference>
<evidence type="ECO:0000313" key="3">
    <source>
        <dbReference type="EMBL" id="OQD59044.1"/>
    </source>
</evidence>
<dbReference type="InterPro" id="IPR001434">
    <property type="entry name" value="OmcB-like_DUF11"/>
</dbReference>
<accession>A0A1V6N310</accession>
<evidence type="ECO:0000259" key="1">
    <source>
        <dbReference type="Pfam" id="PF01345"/>
    </source>
</evidence>
<dbReference type="AlphaFoldDB" id="A0A1V6N310"/>
<dbReference type="Proteomes" id="UP000191661">
    <property type="component" value="Unassembled WGS sequence"/>
</dbReference>
<reference evidence="3 4" key="1">
    <citation type="submission" date="2014-12" db="EMBL/GenBank/DDBJ databases">
        <title>Genome sequence of Methanobrevibacter arboriphilicus DH1, DSM1125.</title>
        <authorList>
            <person name="Poehlein A."/>
            <person name="Thauer R.K."/>
            <person name="Seedorf H."/>
            <person name="Daniel R."/>
        </authorList>
    </citation>
    <scope>NUCLEOTIDE SEQUENCE [LARGE SCALE GENOMIC DNA]</scope>
    <source>
        <strain evidence="3 4">DH1</strain>
    </source>
</reference>
<dbReference type="Gene3D" id="2.160.20.10">
    <property type="entry name" value="Single-stranded right-handed beta-helix, Pectin lyase-like"/>
    <property type="match status" value="1"/>
</dbReference>
<organism evidence="3 4">
    <name type="scientific">Methanobrevibacter arboriphilus JCM 13429 = DSM 1125</name>
    <dbReference type="NCBI Taxonomy" id="1300164"/>
    <lineage>
        <taxon>Archaea</taxon>
        <taxon>Methanobacteriati</taxon>
        <taxon>Methanobacteriota</taxon>
        <taxon>Methanomada group</taxon>
        <taxon>Methanobacteria</taxon>
        <taxon>Methanobacteriales</taxon>
        <taxon>Methanobacteriaceae</taxon>
        <taxon>Methanobrevibacter</taxon>
    </lineage>
</organism>
<dbReference type="Pfam" id="PF01345">
    <property type="entry name" value="DUF11"/>
    <property type="match status" value="1"/>
</dbReference>